<evidence type="ECO:0000313" key="9">
    <source>
        <dbReference type="EMBL" id="CCO17519.1"/>
    </source>
</evidence>
<accession>K8EHP1</accession>
<dbReference type="Gene3D" id="3.30.720.10">
    <property type="entry name" value="Signal recognition particle alu RNA binding heterodimer, srp9/1"/>
    <property type="match status" value="1"/>
</dbReference>
<keyword evidence="10" id="KW-1185">Reference proteome</keyword>
<dbReference type="KEGG" id="bpg:Bathy08g02430"/>
<dbReference type="AlphaFoldDB" id="K8EHP1"/>
<dbReference type="Pfam" id="PF02290">
    <property type="entry name" value="SRP14"/>
    <property type="match status" value="1"/>
</dbReference>
<evidence type="ECO:0000256" key="3">
    <source>
        <dbReference type="ARBA" id="ARBA00022490"/>
    </source>
</evidence>
<dbReference type="PANTHER" id="PTHR12013">
    <property type="entry name" value="SIGNAL RECOGNITION PARTICLE 14 KD PROTEIN"/>
    <property type="match status" value="1"/>
</dbReference>
<keyword evidence="5 7" id="KW-0733">Signal recognition particle</keyword>
<evidence type="ECO:0000256" key="1">
    <source>
        <dbReference type="ARBA" id="ARBA00004496"/>
    </source>
</evidence>
<keyword evidence="4 7" id="KW-0694">RNA-binding</keyword>
<gene>
    <name evidence="9" type="ORF">Bathy08g02430</name>
</gene>
<protein>
    <recommendedName>
        <fullName evidence="7">Signal recognition particle 14 kDa protein</fullName>
        <shortName evidence="7">SRP14</shortName>
    </recommendedName>
</protein>
<feature type="region of interest" description="Disordered" evidence="8">
    <location>
        <begin position="91"/>
        <end position="150"/>
    </location>
</feature>
<dbReference type="eggNOG" id="KOG1761">
    <property type="taxonomic scope" value="Eukaryota"/>
</dbReference>
<reference evidence="9 10" key="1">
    <citation type="submission" date="2011-10" db="EMBL/GenBank/DDBJ databases">
        <authorList>
            <person name="Genoscope - CEA"/>
        </authorList>
    </citation>
    <scope>NUCLEOTIDE SEQUENCE [LARGE SCALE GENOMIC DNA]</scope>
    <source>
        <strain evidence="9 10">RCC 1105</strain>
    </source>
</reference>
<dbReference type="InterPro" id="IPR003210">
    <property type="entry name" value="Signal_recog_particle_SRP14"/>
</dbReference>
<evidence type="ECO:0000256" key="5">
    <source>
        <dbReference type="ARBA" id="ARBA00023135"/>
    </source>
</evidence>
<feature type="compositionally biased region" description="Basic and acidic residues" evidence="8">
    <location>
        <begin position="119"/>
        <end position="130"/>
    </location>
</feature>
<dbReference type="EMBL" id="FO082271">
    <property type="protein sequence ID" value="CCO17519.1"/>
    <property type="molecule type" value="Genomic_DNA"/>
</dbReference>
<evidence type="ECO:0000313" key="10">
    <source>
        <dbReference type="Proteomes" id="UP000198341"/>
    </source>
</evidence>
<dbReference type="GO" id="GO:0030942">
    <property type="term" value="F:endoplasmic reticulum signal peptide binding"/>
    <property type="evidence" value="ECO:0007669"/>
    <property type="project" value="UniProtKB-UniRule"/>
</dbReference>
<comment type="subunit">
    <text evidence="7">Heterodimer with SRP9; binds RNA as heterodimer. Component of a signal recognition particle (SRP) complex that consists of a 7SL RNA molecule of 300 nucleotides and six protein subunits: SRP72, SRP68, SRP54, SRP19, SRP14 and SRP9.</text>
</comment>
<dbReference type="SUPFAM" id="SSF54762">
    <property type="entry name" value="Signal recognition particle alu RNA binding heterodimer, SRP9/14"/>
    <property type="match status" value="1"/>
</dbReference>
<dbReference type="STRING" id="41875.K8EHP1"/>
<evidence type="ECO:0000256" key="2">
    <source>
        <dbReference type="ARBA" id="ARBA00010349"/>
    </source>
</evidence>
<dbReference type="GO" id="GO:0008312">
    <property type="term" value="F:7S RNA binding"/>
    <property type="evidence" value="ECO:0007669"/>
    <property type="project" value="UniProtKB-UniRule"/>
</dbReference>
<feature type="compositionally biased region" description="Basic residues" evidence="8">
    <location>
        <begin position="131"/>
        <end position="142"/>
    </location>
</feature>
<dbReference type="Proteomes" id="UP000198341">
    <property type="component" value="Chromosome 8"/>
</dbReference>
<dbReference type="OrthoDB" id="19209at2759"/>
<evidence type="ECO:0000256" key="7">
    <source>
        <dbReference type="RuleBase" id="RU368100"/>
    </source>
</evidence>
<evidence type="ECO:0000256" key="8">
    <source>
        <dbReference type="SAM" id="MobiDB-lite"/>
    </source>
</evidence>
<comment type="subcellular location">
    <subcellularLocation>
        <location evidence="1 7">Cytoplasm</location>
    </subcellularLocation>
</comment>
<name>K8EHP1_9CHLO</name>
<evidence type="ECO:0000256" key="6">
    <source>
        <dbReference type="ARBA" id="ARBA00023274"/>
    </source>
</evidence>
<dbReference type="RefSeq" id="XP_007511398.1">
    <property type="nucleotide sequence ID" value="XM_007511336.1"/>
</dbReference>
<keyword evidence="6 7" id="KW-0687">Ribonucleoprotein</keyword>
<feature type="compositionally biased region" description="Basic and acidic residues" evidence="8">
    <location>
        <begin position="94"/>
        <end position="111"/>
    </location>
</feature>
<proteinExistence type="inferred from homology"/>
<keyword evidence="3 7" id="KW-0963">Cytoplasm</keyword>
<comment type="similarity">
    <text evidence="2 7">Belongs to the SRP14 family.</text>
</comment>
<evidence type="ECO:0000256" key="4">
    <source>
        <dbReference type="ARBA" id="ARBA00022884"/>
    </source>
</evidence>
<dbReference type="GO" id="GO:0006614">
    <property type="term" value="P:SRP-dependent cotranslational protein targeting to membrane"/>
    <property type="evidence" value="ECO:0007669"/>
    <property type="project" value="UniProtKB-UniRule"/>
</dbReference>
<sequence length="150" mass="17215">MVLLDNDQFLTEMTKLYQRNRLKGSVWTTMKSSLCLNRPKRNAPLLSKEEEKEKRCCLVRCSDGKRKISTRVFSQKAEKFAREFTLVQKASMDGLKETEKKKKKKTNEDEKKKKKKHTDAKGNDGDDAEKKKKTKKKRKKKSGGGGGTTA</sequence>
<comment type="function">
    <text evidence="7">Component of the signal recognition particle (SRP) complex, a ribonucleoprotein complex that mediates the cotranslational targeting of secretory and membrane proteins to the endoplasmic reticulum (ER). SRP9 together with SRP14 and the Alu portion of the SRP RNA, constitutes the elongation arrest domain of SRP. The complex of SRP9 and SRP14 is required for SRP RNA binding.</text>
</comment>
<organism evidence="9 10">
    <name type="scientific">Bathycoccus prasinos</name>
    <dbReference type="NCBI Taxonomy" id="41875"/>
    <lineage>
        <taxon>Eukaryota</taxon>
        <taxon>Viridiplantae</taxon>
        <taxon>Chlorophyta</taxon>
        <taxon>Mamiellophyceae</taxon>
        <taxon>Mamiellales</taxon>
        <taxon>Bathycoccaceae</taxon>
        <taxon>Bathycoccus</taxon>
    </lineage>
</organism>
<dbReference type="GO" id="GO:0005786">
    <property type="term" value="C:signal recognition particle, endoplasmic reticulum targeting"/>
    <property type="evidence" value="ECO:0007669"/>
    <property type="project" value="UniProtKB-UniRule"/>
</dbReference>
<dbReference type="InterPro" id="IPR009018">
    <property type="entry name" value="Signal_recog_particle_SRP9/14"/>
</dbReference>
<dbReference type="GeneID" id="19014222"/>